<dbReference type="PANTHER" id="PTHR43619:SF2">
    <property type="entry name" value="S-ADENOSYL-L-METHIONINE-DEPENDENT METHYLTRANSFERASES SUPERFAMILY PROTEIN"/>
    <property type="match status" value="1"/>
</dbReference>
<keyword evidence="6" id="KW-1185">Reference proteome</keyword>
<dbReference type="PIRSF" id="PIRSF028177">
    <property type="entry name" value="Polyketide_synth_Omtfrase_TcmP"/>
    <property type="match status" value="1"/>
</dbReference>
<dbReference type="SUPFAM" id="SSF53335">
    <property type="entry name" value="S-adenosyl-L-methionine-dependent methyltransferases"/>
    <property type="match status" value="1"/>
</dbReference>
<accession>A0ABQ2VHF7</accession>
<keyword evidence="2" id="KW-0489">Methyltransferase</keyword>
<dbReference type="Gene3D" id="3.40.50.150">
    <property type="entry name" value="Vaccinia Virus protein VP39"/>
    <property type="match status" value="1"/>
</dbReference>
<comment type="similarity">
    <text evidence="1">Belongs to the oxygen-dependent FAD-linked oxidoreductase family.</text>
</comment>
<evidence type="ECO:0000256" key="3">
    <source>
        <dbReference type="ARBA" id="ARBA00022679"/>
    </source>
</evidence>
<keyword evidence="3" id="KW-0808">Transferase</keyword>
<evidence type="ECO:0000256" key="4">
    <source>
        <dbReference type="ARBA" id="ARBA00023002"/>
    </source>
</evidence>
<organism evidence="5 6">
    <name type="scientific">Streptomyces albospinus</name>
    <dbReference type="NCBI Taxonomy" id="285515"/>
    <lineage>
        <taxon>Bacteria</taxon>
        <taxon>Bacillati</taxon>
        <taxon>Actinomycetota</taxon>
        <taxon>Actinomycetes</taxon>
        <taxon>Kitasatosporales</taxon>
        <taxon>Streptomycetaceae</taxon>
        <taxon>Streptomyces</taxon>
    </lineage>
</organism>
<name>A0ABQ2VHF7_9ACTN</name>
<keyword evidence="4" id="KW-0560">Oxidoreductase</keyword>
<dbReference type="InterPro" id="IPR006093">
    <property type="entry name" value="Oxy_OxRdtase_FAD_BS"/>
</dbReference>
<dbReference type="RefSeq" id="WP_229852716.1">
    <property type="nucleotide sequence ID" value="NZ_BMRP01000025.1"/>
</dbReference>
<reference evidence="6" key="1">
    <citation type="journal article" date="2019" name="Int. J. Syst. Evol. Microbiol.">
        <title>The Global Catalogue of Microorganisms (GCM) 10K type strain sequencing project: providing services to taxonomists for standard genome sequencing and annotation.</title>
        <authorList>
            <consortium name="The Broad Institute Genomics Platform"/>
            <consortium name="The Broad Institute Genome Sequencing Center for Infectious Disease"/>
            <person name="Wu L."/>
            <person name="Ma J."/>
        </authorList>
    </citation>
    <scope>NUCLEOTIDE SEQUENCE [LARGE SCALE GENOMIC DNA]</scope>
    <source>
        <strain evidence="6">JCM 3399</strain>
    </source>
</reference>
<dbReference type="EMBL" id="BMRP01000025">
    <property type="protein sequence ID" value="GGU84274.1"/>
    <property type="molecule type" value="Genomic_DNA"/>
</dbReference>
<dbReference type="InterPro" id="IPR007213">
    <property type="entry name" value="Ppm1/Ppm2/Tcmp"/>
</dbReference>
<evidence type="ECO:0000313" key="5">
    <source>
        <dbReference type="EMBL" id="GGU84274.1"/>
    </source>
</evidence>
<evidence type="ECO:0000256" key="1">
    <source>
        <dbReference type="ARBA" id="ARBA00005466"/>
    </source>
</evidence>
<gene>
    <name evidence="5" type="ORF">GCM10010211_57730</name>
</gene>
<dbReference type="Proteomes" id="UP000654471">
    <property type="component" value="Unassembled WGS sequence"/>
</dbReference>
<evidence type="ECO:0000313" key="6">
    <source>
        <dbReference type="Proteomes" id="UP000654471"/>
    </source>
</evidence>
<sequence>MDRGNGAMHTVTLSGVPEMLMWNLYQRAWEARRPRPVLHDPKATELVDTLDYPFEKHFGRPIGLVAQGHALRVRTFDTAVRDFLTTHPDGTIVHLAEGLETQFWRCDNGRARWLGVELPETAALRRSLLPDGDRRRTLACSALDLSWRDEVDSSRGVLITAQGLLMYLRPHQVRDLIAGCAEAFPGGSLVFDTVPRWFSARSLTGAVRTSRGFPSPPMPWGLNRSELPRVRTAHPAITSVRQLLPPSGRGLYHGTVAPLLTHIGVRNALVLVTAVAQFAHQ</sequence>
<comment type="caution">
    <text evidence="5">The sequence shown here is derived from an EMBL/GenBank/DDBJ whole genome shotgun (WGS) entry which is preliminary data.</text>
</comment>
<dbReference type="InterPro" id="IPR029063">
    <property type="entry name" value="SAM-dependent_MTases_sf"/>
</dbReference>
<protein>
    <submittedName>
        <fullName evidence="5">O-methyltransferase OMT</fullName>
    </submittedName>
</protein>
<dbReference type="PANTHER" id="PTHR43619">
    <property type="entry name" value="S-ADENOSYL-L-METHIONINE-DEPENDENT METHYLTRANSFERASE YKTD-RELATED"/>
    <property type="match status" value="1"/>
</dbReference>
<evidence type="ECO:0000256" key="2">
    <source>
        <dbReference type="ARBA" id="ARBA00022603"/>
    </source>
</evidence>
<dbReference type="Pfam" id="PF04072">
    <property type="entry name" value="LCM"/>
    <property type="match status" value="1"/>
</dbReference>
<dbReference type="InterPro" id="IPR016874">
    <property type="entry name" value="TcmP-like"/>
</dbReference>
<proteinExistence type="inferred from homology"/>
<dbReference type="PROSITE" id="PS00862">
    <property type="entry name" value="OX2_COVAL_FAD"/>
    <property type="match status" value="1"/>
</dbReference>